<proteinExistence type="predicted"/>
<dbReference type="EMBL" id="CP032328">
    <property type="protein sequence ID" value="QCO00458.1"/>
    <property type="molecule type" value="Genomic_DNA"/>
</dbReference>
<reference evidence="1 2" key="1">
    <citation type="submission" date="2018-09" db="EMBL/GenBank/DDBJ databases">
        <title>Whole genome based analysis of evolution and adaptive divergence in Indian and Brazilian strains of Azospirillum brasilense.</title>
        <authorList>
            <person name="Singh C."/>
            <person name="Tripathi A.K."/>
        </authorList>
    </citation>
    <scope>NUCLEOTIDE SEQUENCE [LARGE SCALE GENOMIC DNA]</scope>
    <source>
        <strain evidence="1 2">MTCC4035</strain>
        <plasmid evidence="1 2">p7</plasmid>
    </source>
</reference>
<dbReference type="AlphaFoldDB" id="A0A4D8PUG0"/>
<dbReference type="Proteomes" id="UP000298595">
    <property type="component" value="Plasmid p7"/>
</dbReference>
<dbReference type="KEGG" id="aare:D3093_34995"/>
<organism evidence="1 2">
    <name type="scientific">Azospirillum argentinense</name>
    <dbReference type="NCBI Taxonomy" id="2970906"/>
    <lineage>
        <taxon>Bacteria</taxon>
        <taxon>Pseudomonadati</taxon>
        <taxon>Pseudomonadota</taxon>
        <taxon>Alphaproteobacteria</taxon>
        <taxon>Rhodospirillales</taxon>
        <taxon>Azospirillaceae</taxon>
        <taxon>Azospirillum</taxon>
    </lineage>
</organism>
<keyword evidence="1" id="KW-0614">Plasmid</keyword>
<protein>
    <submittedName>
        <fullName evidence="1">Uncharacterized protein</fullName>
    </submittedName>
</protein>
<sequence>MPLLPTVRSLYPMGQERIVVLVVALPHGKTELVASPHGMESANREARFGRFSPHLGVYIVRQPGSHGFRKVRVLIDFFAEQFSSNSGTGQRDVDWPLVAKR</sequence>
<evidence type="ECO:0000313" key="2">
    <source>
        <dbReference type="Proteomes" id="UP000298595"/>
    </source>
</evidence>
<geneLocation type="plasmid" evidence="1 2">
    <name>p7</name>
</geneLocation>
<accession>A0A4D8PUG0</accession>
<evidence type="ECO:0000313" key="1">
    <source>
        <dbReference type="EMBL" id="QCO00458.1"/>
    </source>
</evidence>
<gene>
    <name evidence="1" type="ORF">D3093_34995</name>
</gene>
<name>A0A4D8PUG0_9PROT</name>